<accession>A0ABQ9WQG6</accession>
<sequence length="746" mass="80181">MILREGSITIECETSQSRNDVEELCLWTTGLIELIDTELNVTNNKFFNISQGAIRMKGGQLKIEASVFRDNIPPGSPFTSIRRNIACSEGGTIQIGSLSAGDGFDNPSAWISSDGCSIESTEVNANSPLFIPTLSSDSTSKLDKKTNSFILTIEGTILIPCSLFLEVFEITKDGTEANPTPIPLIVDSAESFTESKIVVTLPSSSFDELDESLEWRGRLVYGVDQKTTNSFIIQLNSSHRVPPPHITSINCVLVNSLQNMCKIRVRGTDFVVGTECEVTLNTSHTLRFTVRFKTSTEGESEGVSIGKNGKLQHNTRYTLTEVRPTGEDDEEILHSGTLWFETESRNVMEVIVREGGSSEMSECGTIGKPCNSVLVGWRVGEGSGVEGVVVKIDGSVGFGGRVVVGEKTIEIGGLFERKNELKVSSGDLIKDGVEGVVSVSGGRVVIIGMTLCLPSSLEMGEKRVRSVLSGFGECVMRSVSIVSGWKGEGVGMGLVCWLGGSLNFEKIEMEGVEMEPDLALVNCSSLKKEVSLEMTESRFIGVGTRNAPLVRFSSKSKESHFEMRDCVFVSSERVESGEVGDGMGVIVVSTCQEKTLIVNCVFSNCGTVEGRRGSSKKGGVLIVVVGSAKVGERKEVDLLGNVFVDSCVWWSGSGEERRGGVAIWSVGVGQTKIDLCGSWFEETSVSGVVFDVDSSGVPVVKGKRKIVRCLSGCDSVGLVVVVGRVLPVIRRTGSSFSGCSLRLVSN</sequence>
<evidence type="ECO:0000313" key="2">
    <source>
        <dbReference type="Proteomes" id="UP001281761"/>
    </source>
</evidence>
<keyword evidence="2" id="KW-1185">Reference proteome</keyword>
<comment type="caution">
    <text evidence="1">The sequence shown here is derived from an EMBL/GenBank/DDBJ whole genome shotgun (WGS) entry which is preliminary data.</text>
</comment>
<proteinExistence type="predicted"/>
<evidence type="ECO:0008006" key="3">
    <source>
        <dbReference type="Google" id="ProtNLM"/>
    </source>
</evidence>
<name>A0ABQ9WQG6_9EUKA</name>
<gene>
    <name evidence="1" type="ORF">BLNAU_23354</name>
</gene>
<dbReference type="Proteomes" id="UP001281761">
    <property type="component" value="Unassembled WGS sequence"/>
</dbReference>
<dbReference type="EMBL" id="JARBJD010000470">
    <property type="protein sequence ID" value="KAK2941732.1"/>
    <property type="molecule type" value="Genomic_DNA"/>
</dbReference>
<organism evidence="1 2">
    <name type="scientific">Blattamonas nauphoetae</name>
    <dbReference type="NCBI Taxonomy" id="2049346"/>
    <lineage>
        <taxon>Eukaryota</taxon>
        <taxon>Metamonada</taxon>
        <taxon>Preaxostyla</taxon>
        <taxon>Oxymonadida</taxon>
        <taxon>Blattamonas</taxon>
    </lineage>
</organism>
<evidence type="ECO:0000313" key="1">
    <source>
        <dbReference type="EMBL" id="KAK2941732.1"/>
    </source>
</evidence>
<reference evidence="1 2" key="1">
    <citation type="journal article" date="2022" name="bioRxiv">
        <title>Genomics of Preaxostyla Flagellates Illuminates Evolutionary Transitions and the Path Towards Mitochondrial Loss.</title>
        <authorList>
            <person name="Novak L.V.F."/>
            <person name="Treitli S.C."/>
            <person name="Pyrih J."/>
            <person name="Halakuc P."/>
            <person name="Pipaliya S.V."/>
            <person name="Vacek V."/>
            <person name="Brzon O."/>
            <person name="Soukal P."/>
            <person name="Eme L."/>
            <person name="Dacks J.B."/>
            <person name="Karnkowska A."/>
            <person name="Elias M."/>
            <person name="Hampl V."/>
        </authorList>
    </citation>
    <scope>NUCLEOTIDE SEQUENCE [LARGE SCALE GENOMIC DNA]</scope>
    <source>
        <strain evidence="1">NAU3</strain>
        <tissue evidence="1">Gut</tissue>
    </source>
</reference>
<protein>
    <recommendedName>
        <fullName evidence="3">Right handed beta helix domain-containing protein</fullName>
    </recommendedName>
</protein>